<feature type="domain" description="UBC core" evidence="5">
    <location>
        <begin position="4"/>
        <end position="155"/>
    </location>
</feature>
<dbReference type="SUPFAM" id="SSF54495">
    <property type="entry name" value="UBC-like"/>
    <property type="match status" value="1"/>
</dbReference>
<sequence>MNSSTLRRLAGDHSDLHTSPLPPYYLFPPSAGIPDDLTQLTILLTGPQGTPYSQGLWKLHLKIPEDYPKNPPKAAFKTRIWHPNVEEVSGNVCVDTLKRDWESKLTLRDVLITISCLLIQPNPDSALNSTAGHLLQEDFESFSRQAKLMTSIHARIPLELKDLVEAAKQRGEEAGTVRKDNIDARPPMARKPASTSGVTMKKAPQLSIAQSSESTTRSISAPIPRPQPADELSDVEVENDENDPSLSPSLVTIPAASPRRPPHTKRPLSDLPTPVDPDSDNTPASALSPSEQNIAANAPFLPPSISPLSAETQDQEQEEEVIKLAERRRSVNFTSPRSQQDSNATIIRPFEDAEEKGEDEERPKKRVCSAEGKENCGENIVEPPVSAAEPSRPANSSNTVAPKPVITSTTVRKASAATRAKARIGLRRL</sequence>
<feature type="compositionally biased region" description="Polar residues" evidence="4">
    <location>
        <begin position="280"/>
        <end position="295"/>
    </location>
</feature>
<dbReference type="SMART" id="SM00212">
    <property type="entry name" value="UBCc"/>
    <property type="match status" value="1"/>
</dbReference>
<evidence type="ECO:0000256" key="3">
    <source>
        <dbReference type="PROSITE-ProRule" id="PRU10133"/>
    </source>
</evidence>
<evidence type="ECO:0000313" key="6">
    <source>
        <dbReference type="EMBL" id="CAF9910827.1"/>
    </source>
</evidence>
<dbReference type="InterPro" id="IPR016135">
    <property type="entry name" value="UBQ-conjugating_enzyme/RWD"/>
</dbReference>
<evidence type="ECO:0000259" key="5">
    <source>
        <dbReference type="PROSITE" id="PS50127"/>
    </source>
</evidence>
<feature type="compositionally biased region" description="Polar residues" evidence="4">
    <location>
        <begin position="331"/>
        <end position="345"/>
    </location>
</feature>
<dbReference type="PROSITE" id="PS50127">
    <property type="entry name" value="UBC_2"/>
    <property type="match status" value="1"/>
</dbReference>
<dbReference type="Gene3D" id="3.10.110.10">
    <property type="entry name" value="Ubiquitin Conjugating Enzyme"/>
    <property type="match status" value="1"/>
</dbReference>
<evidence type="ECO:0000313" key="7">
    <source>
        <dbReference type="Proteomes" id="UP000664521"/>
    </source>
</evidence>
<organism evidence="6 7">
    <name type="scientific">Heterodermia speciosa</name>
    <dbReference type="NCBI Taxonomy" id="116794"/>
    <lineage>
        <taxon>Eukaryota</taxon>
        <taxon>Fungi</taxon>
        <taxon>Dikarya</taxon>
        <taxon>Ascomycota</taxon>
        <taxon>Pezizomycotina</taxon>
        <taxon>Lecanoromycetes</taxon>
        <taxon>OSLEUM clade</taxon>
        <taxon>Lecanoromycetidae</taxon>
        <taxon>Caliciales</taxon>
        <taxon>Physciaceae</taxon>
        <taxon>Heterodermia</taxon>
    </lineage>
</organism>
<accession>A0A8H3ERG7</accession>
<protein>
    <recommendedName>
        <fullName evidence="5">UBC core domain-containing protein</fullName>
    </recommendedName>
</protein>
<keyword evidence="1" id="KW-0808">Transferase</keyword>
<dbReference type="OrthoDB" id="10069349at2759"/>
<dbReference type="Pfam" id="PF00179">
    <property type="entry name" value="UQ_con"/>
    <property type="match status" value="1"/>
</dbReference>
<dbReference type="FunFam" id="3.10.110.10:FF:000077">
    <property type="entry name" value="Ubiquitin conjugating enzyme E2"/>
    <property type="match status" value="1"/>
</dbReference>
<keyword evidence="2" id="KW-0833">Ubl conjugation pathway</keyword>
<evidence type="ECO:0000256" key="2">
    <source>
        <dbReference type="ARBA" id="ARBA00022786"/>
    </source>
</evidence>
<feature type="compositionally biased region" description="Polar residues" evidence="4">
    <location>
        <begin position="207"/>
        <end position="219"/>
    </location>
</feature>
<reference evidence="6" key="1">
    <citation type="submission" date="2021-03" db="EMBL/GenBank/DDBJ databases">
        <authorList>
            <person name="Tagirdzhanova G."/>
        </authorList>
    </citation>
    <scope>NUCLEOTIDE SEQUENCE</scope>
</reference>
<dbReference type="GO" id="GO:0016740">
    <property type="term" value="F:transferase activity"/>
    <property type="evidence" value="ECO:0007669"/>
    <property type="project" value="UniProtKB-KW"/>
</dbReference>
<evidence type="ECO:0000256" key="1">
    <source>
        <dbReference type="ARBA" id="ARBA00022679"/>
    </source>
</evidence>
<dbReference type="InterPro" id="IPR023313">
    <property type="entry name" value="UBQ-conjugating_AS"/>
</dbReference>
<gene>
    <name evidence="6" type="ORF">HETSPECPRED_010195</name>
</gene>
<proteinExistence type="predicted"/>
<dbReference type="InterPro" id="IPR000608">
    <property type="entry name" value="UBC"/>
</dbReference>
<dbReference type="EMBL" id="CAJPDS010000009">
    <property type="protein sequence ID" value="CAF9910827.1"/>
    <property type="molecule type" value="Genomic_DNA"/>
</dbReference>
<comment type="caution">
    <text evidence="6">The sequence shown here is derived from an EMBL/GenBank/DDBJ whole genome shotgun (WGS) entry which is preliminary data.</text>
</comment>
<name>A0A8H3ERG7_9LECA</name>
<feature type="compositionally biased region" description="Basic and acidic residues" evidence="4">
    <location>
        <begin position="320"/>
        <end position="329"/>
    </location>
</feature>
<dbReference type="PROSITE" id="PS00183">
    <property type="entry name" value="UBC_1"/>
    <property type="match status" value="1"/>
</dbReference>
<feature type="compositionally biased region" description="Basic and acidic residues" evidence="4">
    <location>
        <begin position="170"/>
        <end position="183"/>
    </location>
</feature>
<keyword evidence="7" id="KW-1185">Reference proteome</keyword>
<evidence type="ECO:0000256" key="4">
    <source>
        <dbReference type="SAM" id="MobiDB-lite"/>
    </source>
</evidence>
<dbReference type="AlphaFoldDB" id="A0A8H3ERG7"/>
<feature type="compositionally biased region" description="Acidic residues" evidence="4">
    <location>
        <begin position="231"/>
        <end position="243"/>
    </location>
</feature>
<dbReference type="Proteomes" id="UP000664521">
    <property type="component" value="Unassembled WGS sequence"/>
</dbReference>
<feature type="region of interest" description="Disordered" evidence="4">
    <location>
        <begin position="170"/>
        <end position="404"/>
    </location>
</feature>
<feature type="active site" description="Glycyl thioester intermediate" evidence="3">
    <location>
        <position position="93"/>
    </location>
</feature>
<dbReference type="PANTHER" id="PTHR24068">
    <property type="entry name" value="UBIQUITIN-CONJUGATING ENZYME E2"/>
    <property type="match status" value="1"/>
</dbReference>